<organism evidence="1 2">
    <name type="scientific">Molorchus minor</name>
    <dbReference type="NCBI Taxonomy" id="1323400"/>
    <lineage>
        <taxon>Eukaryota</taxon>
        <taxon>Metazoa</taxon>
        <taxon>Ecdysozoa</taxon>
        <taxon>Arthropoda</taxon>
        <taxon>Hexapoda</taxon>
        <taxon>Insecta</taxon>
        <taxon>Pterygota</taxon>
        <taxon>Neoptera</taxon>
        <taxon>Endopterygota</taxon>
        <taxon>Coleoptera</taxon>
        <taxon>Polyphaga</taxon>
        <taxon>Cucujiformia</taxon>
        <taxon>Chrysomeloidea</taxon>
        <taxon>Cerambycidae</taxon>
        <taxon>Lamiinae</taxon>
        <taxon>Monochamini</taxon>
        <taxon>Molorchus</taxon>
    </lineage>
</organism>
<accession>A0ABQ9J5D8</accession>
<comment type="caution">
    <text evidence="1">The sequence shown here is derived from an EMBL/GenBank/DDBJ whole genome shotgun (WGS) entry which is preliminary data.</text>
</comment>
<evidence type="ECO:0000313" key="2">
    <source>
        <dbReference type="Proteomes" id="UP001162164"/>
    </source>
</evidence>
<sequence>MTDPVLKKVKKYIEERNWPNHTTKELKPYLQRRDELSLEKGVILWGHRLVIPAKLREKILAGLHTSHFEYPGQKHWQDPWYIGQI</sequence>
<proteinExistence type="predicted"/>
<dbReference type="PANTHER" id="PTHR37984:SF5">
    <property type="entry name" value="PROTEIN NYNRIN-LIKE"/>
    <property type="match status" value="1"/>
</dbReference>
<keyword evidence="2" id="KW-1185">Reference proteome</keyword>
<name>A0ABQ9J5D8_9CUCU</name>
<reference evidence="1" key="1">
    <citation type="journal article" date="2023" name="Insect Mol. Biol.">
        <title>Genome sequencing provides insights into the evolution of gene families encoding plant cell wall-degrading enzymes in longhorned beetles.</title>
        <authorList>
            <person name="Shin N.R."/>
            <person name="Okamura Y."/>
            <person name="Kirsch R."/>
            <person name="Pauchet Y."/>
        </authorList>
    </citation>
    <scope>NUCLEOTIDE SEQUENCE</scope>
    <source>
        <strain evidence="1">MMC_N1</strain>
    </source>
</reference>
<evidence type="ECO:0000313" key="1">
    <source>
        <dbReference type="EMBL" id="KAJ8972953.1"/>
    </source>
</evidence>
<gene>
    <name evidence="1" type="ORF">NQ317_000787</name>
</gene>
<dbReference type="PANTHER" id="PTHR37984">
    <property type="entry name" value="PROTEIN CBG26694"/>
    <property type="match status" value="1"/>
</dbReference>
<dbReference type="EMBL" id="JAPWTJ010001268">
    <property type="protein sequence ID" value="KAJ8972953.1"/>
    <property type="molecule type" value="Genomic_DNA"/>
</dbReference>
<protein>
    <submittedName>
        <fullName evidence="1">Uncharacterized protein</fullName>
    </submittedName>
</protein>
<dbReference type="Proteomes" id="UP001162164">
    <property type="component" value="Unassembled WGS sequence"/>
</dbReference>
<dbReference type="InterPro" id="IPR050951">
    <property type="entry name" value="Retrovirus_Pol_polyprotein"/>
</dbReference>